<dbReference type="EMBL" id="JAVRQU010000013">
    <property type="protein sequence ID" value="KAK5695799.1"/>
    <property type="molecule type" value="Genomic_DNA"/>
</dbReference>
<gene>
    <name evidence="2" type="ORF">LTR97_008219</name>
</gene>
<organism evidence="2 3">
    <name type="scientific">Elasticomyces elasticus</name>
    <dbReference type="NCBI Taxonomy" id="574655"/>
    <lineage>
        <taxon>Eukaryota</taxon>
        <taxon>Fungi</taxon>
        <taxon>Dikarya</taxon>
        <taxon>Ascomycota</taxon>
        <taxon>Pezizomycotina</taxon>
        <taxon>Dothideomycetes</taxon>
        <taxon>Dothideomycetidae</taxon>
        <taxon>Mycosphaerellales</taxon>
        <taxon>Teratosphaeriaceae</taxon>
        <taxon>Elasticomyces</taxon>
    </lineage>
</organism>
<evidence type="ECO:0000313" key="2">
    <source>
        <dbReference type="EMBL" id="KAK5695799.1"/>
    </source>
</evidence>
<proteinExistence type="predicted"/>
<accession>A0AAN7W7H5</accession>
<dbReference type="Proteomes" id="UP001310594">
    <property type="component" value="Unassembled WGS sequence"/>
</dbReference>
<feature type="signal peptide" evidence="1">
    <location>
        <begin position="1"/>
        <end position="19"/>
    </location>
</feature>
<reference evidence="2" key="1">
    <citation type="submission" date="2023-08" db="EMBL/GenBank/DDBJ databases">
        <title>Black Yeasts Isolated from many extreme environments.</title>
        <authorList>
            <person name="Coleine C."/>
            <person name="Stajich J.E."/>
            <person name="Selbmann L."/>
        </authorList>
    </citation>
    <scope>NUCLEOTIDE SEQUENCE</scope>
    <source>
        <strain evidence="2">CCFEE 5810</strain>
    </source>
</reference>
<dbReference type="AlphaFoldDB" id="A0AAN7W7H5"/>
<comment type="caution">
    <text evidence="2">The sequence shown here is derived from an EMBL/GenBank/DDBJ whole genome shotgun (WGS) entry which is preliminary data.</text>
</comment>
<keyword evidence="1" id="KW-0732">Signal</keyword>
<feature type="chain" id="PRO_5042895358" evidence="1">
    <location>
        <begin position="20"/>
        <end position="238"/>
    </location>
</feature>
<name>A0AAN7W7H5_9PEZI</name>
<sequence>MNTIVQLGAVSALFLATSAAPTTKMVNLFARQEASGDCFECTTTVDQPCSQAAFIESSSIVDGDLEHDQFQTNALALAGGTLTYESGHAIGTTITYGGSIGLSFGEIFAGDLAATYEVSMSTEDSIATSISYTCPAVDPPQADPLDNWQCNGLFIPKMVETKGYTYLLIPGANPADGPGQMSPGCVIVNGAFTAHSPHINPDTGTAEGAFRPCICPKADGSAFPSPPPVGFDLCPFGC</sequence>
<evidence type="ECO:0000256" key="1">
    <source>
        <dbReference type="SAM" id="SignalP"/>
    </source>
</evidence>
<protein>
    <submittedName>
        <fullName evidence="2">Uncharacterized protein</fullName>
    </submittedName>
</protein>
<evidence type="ECO:0000313" key="3">
    <source>
        <dbReference type="Proteomes" id="UP001310594"/>
    </source>
</evidence>